<accession>A0A5J4X4Z1</accession>
<reference evidence="1 2" key="1">
    <citation type="submission" date="2019-03" db="EMBL/GenBank/DDBJ databases">
        <title>Single cell metagenomics reveals metabolic interactions within the superorganism composed of flagellate Streblomastix strix and complex community of Bacteroidetes bacteria on its surface.</title>
        <authorList>
            <person name="Treitli S.C."/>
            <person name="Kolisko M."/>
            <person name="Husnik F."/>
            <person name="Keeling P."/>
            <person name="Hampl V."/>
        </authorList>
    </citation>
    <scope>NUCLEOTIDE SEQUENCE [LARGE SCALE GENOMIC DNA]</scope>
    <source>
        <strain evidence="1">ST1C</strain>
    </source>
</reference>
<protein>
    <submittedName>
        <fullName evidence="1">Uncharacterized protein</fullName>
    </submittedName>
</protein>
<evidence type="ECO:0000313" key="2">
    <source>
        <dbReference type="Proteomes" id="UP000324800"/>
    </source>
</evidence>
<dbReference type="AlphaFoldDB" id="A0A5J4X4Z1"/>
<organism evidence="1 2">
    <name type="scientific">Streblomastix strix</name>
    <dbReference type="NCBI Taxonomy" id="222440"/>
    <lineage>
        <taxon>Eukaryota</taxon>
        <taxon>Metamonada</taxon>
        <taxon>Preaxostyla</taxon>
        <taxon>Oxymonadida</taxon>
        <taxon>Streblomastigidae</taxon>
        <taxon>Streblomastix</taxon>
    </lineage>
</organism>
<feature type="non-terminal residue" evidence="1">
    <location>
        <position position="222"/>
    </location>
</feature>
<name>A0A5J4X4Z1_9EUKA</name>
<evidence type="ECO:0000313" key="1">
    <source>
        <dbReference type="EMBL" id="KAA6402043.1"/>
    </source>
</evidence>
<sequence>MDSVNEEFIIPQLYEDLLKQPDDIHTFMVESASLYEDPADAAQALNNIQNDIINFVPNKIPSHRVFDTLFGLLQQAQYDLLEVSTKNDLAGSLYEGLNALIPLIDSYIMFRRNIIGQPLEDGIGMGEGTLRKKKTQGSTVAASVNFNEMSGQELATVPVRLRNAMKMFIFLIQRLNDLALDEFERTATAQKEEKQGWVGFRGLGRGVKQNKASANRNTDVVQ</sequence>
<comment type="caution">
    <text evidence="1">The sequence shown here is derived from an EMBL/GenBank/DDBJ whole genome shotgun (WGS) entry which is preliminary data.</text>
</comment>
<gene>
    <name evidence="1" type="ORF">EZS28_002438</name>
</gene>
<dbReference type="Proteomes" id="UP000324800">
    <property type="component" value="Unassembled WGS sequence"/>
</dbReference>
<dbReference type="EMBL" id="SNRW01000294">
    <property type="protein sequence ID" value="KAA6402043.1"/>
    <property type="molecule type" value="Genomic_DNA"/>
</dbReference>
<proteinExistence type="predicted"/>